<proteinExistence type="predicted"/>
<name>A0A7R8MJE3_9CAUD</name>
<reference evidence="1 2" key="1">
    <citation type="submission" date="2020-09" db="EMBL/GenBank/DDBJ databases">
        <authorList>
            <person name="Jameson E."/>
        </authorList>
    </citation>
    <scope>NUCLEOTIDE SEQUENCE [LARGE SCALE GENOMIC DNA]</scope>
</reference>
<protein>
    <submittedName>
        <fullName evidence="1">Uncharacterized protein</fullName>
    </submittedName>
</protein>
<accession>A0A7R8MJE3</accession>
<dbReference type="EMBL" id="LR881104">
    <property type="protein sequence ID" value="CAD5236021.1"/>
    <property type="molecule type" value="Genomic_DNA"/>
</dbReference>
<gene>
    <name evidence="1" type="ORF">LLCLJKAH_00032</name>
</gene>
<evidence type="ECO:0000313" key="1">
    <source>
        <dbReference type="EMBL" id="CAD5236021.1"/>
    </source>
</evidence>
<evidence type="ECO:0000313" key="2">
    <source>
        <dbReference type="Proteomes" id="UP000596247"/>
    </source>
</evidence>
<organism evidence="1 2">
    <name type="scientific">Klebsiella phage vB_KvM-Eowyn</name>
    <dbReference type="NCBI Taxonomy" id="2762819"/>
    <lineage>
        <taxon>Viruses</taxon>
        <taxon>Duplodnaviria</taxon>
        <taxon>Heunggongvirae</taxon>
        <taxon>Uroviricota</taxon>
        <taxon>Caudoviricetes</taxon>
        <taxon>Chimalliviridae</taxon>
        <taxon>Eowynvirus</taxon>
        <taxon>Eowynvirus eowyn</taxon>
    </lineage>
</organism>
<keyword evidence="2" id="KW-1185">Reference proteome</keyword>
<sequence length="212" mass="24809">MAVNAFNYYVYTSYPESKTTRISARSIGNCLIATTFKFDEEPDSYLTVLEVLGIPGHDDGVELFRHYHQEPEPDKVISELLTYVYHGLLDAINFGTKRTDKNHMRIAQRCVLDHFDQHLSRYDLKFRVDRQDSFESSDGFVCTQRVISERRHGCCEYTYQMDVKNKSTGVTRSLRWDAVNTDTLPMFSCNDIHRRHTKEIDRLFQDLEKSTD</sequence>
<dbReference type="Proteomes" id="UP000596247">
    <property type="component" value="Chromosome"/>
</dbReference>